<evidence type="ECO:0000259" key="3">
    <source>
        <dbReference type="PROSITE" id="PS51186"/>
    </source>
</evidence>
<dbReference type="Pfam" id="PF00583">
    <property type="entry name" value="Acetyltransf_1"/>
    <property type="match status" value="1"/>
</dbReference>
<dbReference type="PANTHER" id="PTHR43877:SF2">
    <property type="entry name" value="AMINOALKYLPHOSPHONATE N-ACETYLTRANSFERASE-RELATED"/>
    <property type="match status" value="1"/>
</dbReference>
<feature type="domain" description="N-acetyltransferase" evidence="3">
    <location>
        <begin position="32"/>
        <end position="169"/>
    </location>
</feature>
<gene>
    <name evidence="4" type="ORF">FPZ08_00215</name>
</gene>
<dbReference type="Gene3D" id="3.40.630.30">
    <property type="match status" value="1"/>
</dbReference>
<dbReference type="GO" id="GO:0016747">
    <property type="term" value="F:acyltransferase activity, transferring groups other than amino-acyl groups"/>
    <property type="evidence" value="ECO:0007669"/>
    <property type="project" value="InterPro"/>
</dbReference>
<dbReference type="OrthoDB" id="9809751at2"/>
<reference evidence="4 5" key="1">
    <citation type="submission" date="2019-07" db="EMBL/GenBank/DDBJ databases">
        <title>Full genome sequence of Devosia sp. Gsoil 520.</title>
        <authorList>
            <person name="Im W.-T."/>
        </authorList>
    </citation>
    <scope>NUCLEOTIDE SEQUENCE [LARGE SCALE GENOMIC DNA]</scope>
    <source>
        <strain evidence="4 5">Gsoil 520</strain>
    </source>
</reference>
<dbReference type="CDD" id="cd04301">
    <property type="entry name" value="NAT_SF"/>
    <property type="match status" value="1"/>
</dbReference>
<protein>
    <submittedName>
        <fullName evidence="4">GNAT family N-acetyltransferase</fullName>
    </submittedName>
</protein>
<dbReference type="Proteomes" id="UP000315364">
    <property type="component" value="Chromosome"/>
</dbReference>
<keyword evidence="2" id="KW-0012">Acyltransferase</keyword>
<evidence type="ECO:0000313" key="5">
    <source>
        <dbReference type="Proteomes" id="UP000315364"/>
    </source>
</evidence>
<dbReference type="PROSITE" id="PS51186">
    <property type="entry name" value="GNAT"/>
    <property type="match status" value="1"/>
</dbReference>
<evidence type="ECO:0000256" key="1">
    <source>
        <dbReference type="ARBA" id="ARBA00022679"/>
    </source>
</evidence>
<dbReference type="PANTHER" id="PTHR43877">
    <property type="entry name" value="AMINOALKYLPHOSPHONATE N-ACETYLTRANSFERASE-RELATED-RELATED"/>
    <property type="match status" value="1"/>
</dbReference>
<sequence length="169" mass="18125">MKSRNDAGGPCEKGRTMTITTGLLIDYPAALTPLVDLFETQWADWYNAQGASARADLSERARRNGLPLGLVALADGEVAGTCALTASSGGLVTERSPWLSGLVVLPQYRRRGAGRALLDRARSEARRLGYGRLHALTESATALFERAGWSRQEAAQINGVPHAIFTVTT</sequence>
<keyword evidence="5" id="KW-1185">Reference proteome</keyword>
<keyword evidence="1 4" id="KW-0808">Transferase</keyword>
<name>A0A5B8LNX3_9HYPH</name>
<accession>A0A5B8LNX3</accession>
<evidence type="ECO:0000313" key="4">
    <source>
        <dbReference type="EMBL" id="QDZ09314.1"/>
    </source>
</evidence>
<dbReference type="InterPro" id="IPR016181">
    <property type="entry name" value="Acyl_CoA_acyltransferase"/>
</dbReference>
<dbReference type="InterPro" id="IPR050832">
    <property type="entry name" value="Bact_Acetyltransf"/>
</dbReference>
<evidence type="ECO:0000256" key="2">
    <source>
        <dbReference type="ARBA" id="ARBA00023315"/>
    </source>
</evidence>
<dbReference type="AlphaFoldDB" id="A0A5B8LNX3"/>
<organism evidence="4 5">
    <name type="scientific">Devosia ginsengisoli</name>
    <dbReference type="NCBI Taxonomy" id="400770"/>
    <lineage>
        <taxon>Bacteria</taxon>
        <taxon>Pseudomonadati</taxon>
        <taxon>Pseudomonadota</taxon>
        <taxon>Alphaproteobacteria</taxon>
        <taxon>Hyphomicrobiales</taxon>
        <taxon>Devosiaceae</taxon>
        <taxon>Devosia</taxon>
    </lineage>
</organism>
<dbReference type="EMBL" id="CP042304">
    <property type="protein sequence ID" value="QDZ09314.1"/>
    <property type="molecule type" value="Genomic_DNA"/>
</dbReference>
<proteinExistence type="predicted"/>
<dbReference type="KEGG" id="dea:FPZ08_00215"/>
<dbReference type="SUPFAM" id="SSF55729">
    <property type="entry name" value="Acyl-CoA N-acyltransferases (Nat)"/>
    <property type="match status" value="1"/>
</dbReference>
<dbReference type="InterPro" id="IPR000182">
    <property type="entry name" value="GNAT_dom"/>
</dbReference>